<evidence type="ECO:0000256" key="4">
    <source>
        <dbReference type="PROSITE-ProRule" id="PRU00182"/>
    </source>
</evidence>
<keyword evidence="7" id="KW-0346">Stress response</keyword>
<dbReference type="Gene3D" id="3.10.290.10">
    <property type="entry name" value="RNA-binding S4 domain"/>
    <property type="match status" value="1"/>
</dbReference>
<sequence length="131" mass="15191">MSESANDKVRLDKWLWAARFYKTRGLAQDAIEAGHVRLNGERPKPARTVKVGDRLELRLNQLEYHLEVRGLSEKRGPAPVARELYFESEDSMARREARQLELKAEYASFPHGESRPTKKARRQLTRFREGG</sequence>
<evidence type="ECO:0000256" key="3">
    <source>
        <dbReference type="ARBA" id="ARBA00023125"/>
    </source>
</evidence>
<dbReference type="InterPro" id="IPR025708">
    <property type="entry name" value="HSP15"/>
</dbReference>
<dbReference type="EMBL" id="QJKI01000007">
    <property type="protein sequence ID" value="PXX79262.1"/>
    <property type="molecule type" value="Genomic_DNA"/>
</dbReference>
<proteinExistence type="inferred from homology"/>
<evidence type="ECO:0000313" key="7">
    <source>
        <dbReference type="EMBL" id="PXX79262.1"/>
    </source>
</evidence>
<evidence type="ECO:0000256" key="5">
    <source>
        <dbReference type="SAM" id="MobiDB-lite"/>
    </source>
</evidence>
<keyword evidence="8" id="KW-1185">Reference proteome</keyword>
<dbReference type="GO" id="GO:0043023">
    <property type="term" value="F:ribosomal large subunit binding"/>
    <property type="evidence" value="ECO:0007669"/>
    <property type="project" value="InterPro"/>
</dbReference>
<evidence type="ECO:0000313" key="8">
    <source>
        <dbReference type="Proteomes" id="UP000247555"/>
    </source>
</evidence>
<dbReference type="SMART" id="SM00363">
    <property type="entry name" value="S4"/>
    <property type="match status" value="1"/>
</dbReference>
<dbReference type="PROSITE" id="PS50889">
    <property type="entry name" value="S4"/>
    <property type="match status" value="1"/>
</dbReference>
<dbReference type="AlphaFoldDB" id="A0A318KRL7"/>
<comment type="similarity">
    <text evidence="1">Belongs to the HSP15 family.</text>
</comment>
<dbReference type="RefSeq" id="WP_110390465.1">
    <property type="nucleotide sequence ID" value="NZ_CALCOA010000074.1"/>
</dbReference>
<dbReference type="CDD" id="cd00165">
    <property type="entry name" value="S4"/>
    <property type="match status" value="1"/>
</dbReference>
<dbReference type="OrthoDB" id="9797176at2"/>
<feature type="domain" description="RNA-binding S4" evidence="6">
    <location>
        <begin position="9"/>
        <end position="67"/>
    </location>
</feature>
<dbReference type="Pfam" id="PF01479">
    <property type="entry name" value="S4"/>
    <property type="match status" value="1"/>
</dbReference>
<dbReference type="InterPro" id="IPR002942">
    <property type="entry name" value="S4_RNA-bd"/>
</dbReference>
<gene>
    <name evidence="7" type="ORF">DFR34_10711</name>
</gene>
<evidence type="ECO:0000256" key="2">
    <source>
        <dbReference type="ARBA" id="ARBA00022884"/>
    </source>
</evidence>
<dbReference type="InterPro" id="IPR036986">
    <property type="entry name" value="S4_RNA-bd_sf"/>
</dbReference>
<dbReference type="PIRSF" id="PIRSF016821">
    <property type="entry name" value="HSP15"/>
    <property type="match status" value="1"/>
</dbReference>
<dbReference type="GO" id="GO:0003677">
    <property type="term" value="F:DNA binding"/>
    <property type="evidence" value="ECO:0007669"/>
    <property type="project" value="UniProtKB-KW"/>
</dbReference>
<dbReference type="GO" id="GO:0003727">
    <property type="term" value="F:single-stranded RNA binding"/>
    <property type="evidence" value="ECO:0007669"/>
    <property type="project" value="InterPro"/>
</dbReference>
<reference evidence="7 8" key="1">
    <citation type="submission" date="2018-05" db="EMBL/GenBank/DDBJ databases">
        <title>Genomic Encyclopedia of Type Strains, Phase IV (KMG-IV): sequencing the most valuable type-strain genomes for metagenomic binning, comparative biology and taxonomic classification.</title>
        <authorList>
            <person name="Goeker M."/>
        </authorList>
    </citation>
    <scope>NUCLEOTIDE SEQUENCE [LARGE SCALE GENOMIC DNA]</scope>
    <source>
        <strain evidence="7 8">DSM 29661</strain>
    </source>
</reference>
<feature type="region of interest" description="Disordered" evidence="5">
    <location>
        <begin position="105"/>
        <end position="131"/>
    </location>
</feature>
<dbReference type="SUPFAM" id="SSF55174">
    <property type="entry name" value="Alpha-L RNA-binding motif"/>
    <property type="match status" value="1"/>
</dbReference>
<evidence type="ECO:0000259" key="6">
    <source>
        <dbReference type="SMART" id="SM00363"/>
    </source>
</evidence>
<accession>A0A318KRL7</accession>
<dbReference type="Proteomes" id="UP000247555">
    <property type="component" value="Unassembled WGS sequence"/>
</dbReference>
<keyword evidence="3" id="KW-0238">DNA-binding</keyword>
<dbReference type="GO" id="GO:0034605">
    <property type="term" value="P:cellular response to heat"/>
    <property type="evidence" value="ECO:0007669"/>
    <property type="project" value="InterPro"/>
</dbReference>
<protein>
    <submittedName>
        <fullName evidence="7">Heat shock protein Hsp15</fullName>
    </submittedName>
</protein>
<name>A0A318KRL7_9NEIS</name>
<comment type="caution">
    <text evidence="7">The sequence shown here is derived from an EMBL/GenBank/DDBJ whole genome shotgun (WGS) entry which is preliminary data.</text>
</comment>
<evidence type="ECO:0000256" key="1">
    <source>
        <dbReference type="ARBA" id="ARBA00008396"/>
    </source>
</evidence>
<organism evidence="7 8">
    <name type="scientific">Rivihabitans pingtungensis</name>
    <dbReference type="NCBI Taxonomy" id="1054498"/>
    <lineage>
        <taxon>Bacteria</taxon>
        <taxon>Pseudomonadati</taxon>
        <taxon>Pseudomonadota</taxon>
        <taxon>Betaproteobacteria</taxon>
        <taxon>Neisseriales</taxon>
        <taxon>Aquaspirillaceae</taxon>
        <taxon>Rivihabitans</taxon>
    </lineage>
</organism>
<keyword evidence="2 4" id="KW-0694">RNA-binding</keyword>